<dbReference type="Proteomes" id="UP000325579">
    <property type="component" value="Unassembled WGS sequence"/>
</dbReference>
<sequence>MFFVLTIANPSLFSVSSQRLSFPYHLVVVSSPTLVKHKEYVPNERRMIVESCTIAWCTEAITQTIFQAVNSNISKQREPNRQILRFPLSMKNKKKRTRKTPSVRVYVQMHNSIHRRRRKLFRNLPSLFHPLFVHASWPYSCYDGYQSIDFFVSNQNTEDPWPAEKLQISKPSAFEIQLEEPRNVLFTLSQ</sequence>
<dbReference type="EMBL" id="ML736815">
    <property type="protein sequence ID" value="KAE8400492.1"/>
    <property type="molecule type" value="Genomic_DNA"/>
</dbReference>
<proteinExistence type="predicted"/>
<protein>
    <submittedName>
        <fullName evidence="1">Uncharacterized protein</fullName>
    </submittedName>
</protein>
<gene>
    <name evidence="1" type="ORF">BDV37DRAFT_202754</name>
</gene>
<reference evidence="1 2" key="1">
    <citation type="submission" date="2019-04" db="EMBL/GenBank/DDBJ databases">
        <authorList>
            <consortium name="DOE Joint Genome Institute"/>
            <person name="Mondo S."/>
            <person name="Kjaerbolling I."/>
            <person name="Vesth T."/>
            <person name="Frisvad J.C."/>
            <person name="Nybo J.L."/>
            <person name="Theobald S."/>
            <person name="Kildgaard S."/>
            <person name="Isbrandt T."/>
            <person name="Kuo A."/>
            <person name="Sato A."/>
            <person name="Lyhne E.K."/>
            <person name="Kogle M.E."/>
            <person name="Wiebenga A."/>
            <person name="Kun R.S."/>
            <person name="Lubbers R.J."/>
            <person name="Makela M.R."/>
            <person name="Barry K."/>
            <person name="Chovatia M."/>
            <person name="Clum A."/>
            <person name="Daum C."/>
            <person name="Haridas S."/>
            <person name="He G."/>
            <person name="LaButti K."/>
            <person name="Lipzen A."/>
            <person name="Riley R."/>
            <person name="Salamov A."/>
            <person name="Simmons B.A."/>
            <person name="Magnuson J.K."/>
            <person name="Henrissat B."/>
            <person name="Mortensen U.H."/>
            <person name="Larsen T.O."/>
            <person name="Devries R.P."/>
            <person name="Grigoriev I.V."/>
            <person name="Machida M."/>
            <person name="Baker S.E."/>
            <person name="Andersen M.R."/>
            <person name="Cantor M.N."/>
            <person name="Hua S.X."/>
        </authorList>
    </citation>
    <scope>NUCLEOTIDE SEQUENCE [LARGE SCALE GENOMIC DNA]</scope>
    <source>
        <strain evidence="1 2">CBS 119388</strain>
    </source>
</reference>
<dbReference type="RefSeq" id="XP_031937811.1">
    <property type="nucleotide sequence ID" value="XM_032079876.1"/>
</dbReference>
<keyword evidence="2" id="KW-1185">Reference proteome</keyword>
<evidence type="ECO:0000313" key="1">
    <source>
        <dbReference type="EMBL" id="KAE8400492.1"/>
    </source>
</evidence>
<accession>A0A5N7D249</accession>
<name>A0A5N7D249_9EURO</name>
<dbReference type="AlphaFoldDB" id="A0A5N7D249"/>
<evidence type="ECO:0000313" key="2">
    <source>
        <dbReference type="Proteomes" id="UP000325579"/>
    </source>
</evidence>
<organism evidence="1 2">
    <name type="scientific">Aspergillus pseudonomiae</name>
    <dbReference type="NCBI Taxonomy" id="1506151"/>
    <lineage>
        <taxon>Eukaryota</taxon>
        <taxon>Fungi</taxon>
        <taxon>Dikarya</taxon>
        <taxon>Ascomycota</taxon>
        <taxon>Pezizomycotina</taxon>
        <taxon>Eurotiomycetes</taxon>
        <taxon>Eurotiomycetidae</taxon>
        <taxon>Eurotiales</taxon>
        <taxon>Aspergillaceae</taxon>
        <taxon>Aspergillus</taxon>
        <taxon>Aspergillus subgen. Circumdati</taxon>
    </lineage>
</organism>
<dbReference type="GeneID" id="43664567"/>